<dbReference type="InterPro" id="IPR043502">
    <property type="entry name" value="DNA/RNA_pol_sf"/>
</dbReference>
<evidence type="ECO:0000313" key="2">
    <source>
        <dbReference type="EMBL" id="NIE47566.1"/>
    </source>
</evidence>
<organism evidence="2">
    <name type="scientific">Rhipicephalus microplus</name>
    <name type="common">Cattle tick</name>
    <name type="synonym">Boophilus microplus</name>
    <dbReference type="NCBI Taxonomy" id="6941"/>
    <lineage>
        <taxon>Eukaryota</taxon>
        <taxon>Metazoa</taxon>
        <taxon>Ecdysozoa</taxon>
        <taxon>Arthropoda</taxon>
        <taxon>Chelicerata</taxon>
        <taxon>Arachnida</taxon>
        <taxon>Acari</taxon>
        <taxon>Parasitiformes</taxon>
        <taxon>Ixodida</taxon>
        <taxon>Ixodoidea</taxon>
        <taxon>Ixodidae</taxon>
        <taxon>Rhipicephalinae</taxon>
        <taxon>Rhipicephalus</taxon>
        <taxon>Boophilus</taxon>
    </lineage>
</organism>
<proteinExistence type="predicted"/>
<dbReference type="InterPro" id="IPR000477">
    <property type="entry name" value="RT_dom"/>
</dbReference>
<dbReference type="SUPFAM" id="SSF56672">
    <property type="entry name" value="DNA/RNA polymerases"/>
    <property type="match status" value="1"/>
</dbReference>
<dbReference type="AlphaFoldDB" id="A0A6G5ABJ4"/>
<dbReference type="EMBL" id="GIKN01005293">
    <property type="protein sequence ID" value="NIE47566.1"/>
    <property type="molecule type" value="Transcribed_RNA"/>
</dbReference>
<evidence type="ECO:0000259" key="1">
    <source>
        <dbReference type="Pfam" id="PF00078"/>
    </source>
</evidence>
<dbReference type="OrthoDB" id="6513132at2759"/>
<name>A0A6G5ABJ4_RHIMP</name>
<dbReference type="InterPro" id="IPR050951">
    <property type="entry name" value="Retrovirus_Pol_polyprotein"/>
</dbReference>
<dbReference type="Gene3D" id="3.30.70.270">
    <property type="match status" value="2"/>
</dbReference>
<dbReference type="PANTHER" id="PTHR37984:SF12">
    <property type="entry name" value="RIBONUCLEASE H"/>
    <property type="match status" value="1"/>
</dbReference>
<dbReference type="Pfam" id="PF00078">
    <property type="entry name" value="RVT_1"/>
    <property type="match status" value="1"/>
</dbReference>
<dbReference type="PANTHER" id="PTHR37984">
    <property type="entry name" value="PROTEIN CBG26694"/>
    <property type="match status" value="1"/>
</dbReference>
<accession>A0A6G5ABJ4</accession>
<reference evidence="2" key="1">
    <citation type="submission" date="2020-03" db="EMBL/GenBank/DDBJ databases">
        <title>A transcriptome and proteome of the tick Rhipicephalus microplus shaped by the genetic composition of its hosts and developmental stage.</title>
        <authorList>
            <person name="Garcia G.R."/>
            <person name="Ribeiro J.M.C."/>
            <person name="Maruyama S.R."/>
            <person name="Gardinasse L.G."/>
            <person name="Nelson K."/>
            <person name="Ferreira B.R."/>
            <person name="Andrade T.G."/>
            <person name="Santos I.K.F.M."/>
        </authorList>
    </citation>
    <scope>NUCLEOTIDE SEQUENCE</scope>
    <source>
        <strain evidence="2">NSGR</strain>
        <tissue evidence="2">Salivary glands</tissue>
    </source>
</reference>
<sequence length="150" mass="17039">MIKRLFKVNRLPFGVSAARAIFQRMTEVTLAGIPEMNVYLDDIIINGKGACEHEDHLEQVSTRLSEMGLRLRKDNCHLGITSVEFLGHPIDANGVHATKSKIKAILQAFKPTDKTSLRAFLGLILFYDRFLRNKAHVAVKLYRLPEKNEH</sequence>
<dbReference type="GO" id="GO:0071897">
    <property type="term" value="P:DNA biosynthetic process"/>
    <property type="evidence" value="ECO:0007669"/>
    <property type="project" value="UniProtKB-ARBA"/>
</dbReference>
<dbReference type="InterPro" id="IPR043128">
    <property type="entry name" value="Rev_trsase/Diguanyl_cyclase"/>
</dbReference>
<dbReference type="VEuPathDB" id="VectorBase:LOC119177807"/>
<dbReference type="Gene3D" id="3.10.10.10">
    <property type="entry name" value="HIV Type 1 Reverse Transcriptase, subunit A, domain 1"/>
    <property type="match status" value="1"/>
</dbReference>
<protein>
    <recommendedName>
        <fullName evidence="1">Reverse transcriptase domain-containing protein</fullName>
    </recommendedName>
</protein>
<dbReference type="FunFam" id="3.30.70.270:FF:000003">
    <property type="entry name" value="Transposon Ty3-G Gag-Pol polyprotein"/>
    <property type="match status" value="1"/>
</dbReference>
<feature type="domain" description="Reverse transcriptase" evidence="1">
    <location>
        <begin position="4"/>
        <end position="90"/>
    </location>
</feature>